<dbReference type="InterPro" id="IPR006667">
    <property type="entry name" value="SLC41_membr_dom"/>
</dbReference>
<keyword evidence="3 9" id="KW-0813">Transport</keyword>
<keyword evidence="12" id="KW-1185">Reference proteome</keyword>
<evidence type="ECO:0000256" key="2">
    <source>
        <dbReference type="ARBA" id="ARBA00009749"/>
    </source>
</evidence>
<sequence>MGINKKNLPEKELSRLLSEASVNSIVKEVDHSSPERRYQIFNLLSPQKADKVFSYLEPVSQADIINEIDKKKALSILEQMEPDDRARLFDELPSEIAHRFLKRLSAKERRATSLLLQYPPETAGRIMSPFFIPLYPDMTVEKALQIVRKDGNEAETIYVLPVVDEDMILKGVVELEKLVMASPSTKISELMYKEMKSFSVNDDQEKVARYIQSTDWLAVPIVEEGKRLVGIVTIDDAMDIMEEEETEDIFRAGASGPLGKPYLSVPIFRLLQIRVVWLALLAFAGTLTVNVLNMFESTLNEVIVLTLFIPLLIGIGGNTGSQSSTTIVRALAVEDVRVSDFFIIALRETSVGILLGMTLGAAAYLVVWFIFRQNIALIVSLSLVAICTMAALTGSIMPILARVLKLDPAVVSAPFVSTVIDASGLLIYFMIARTVLNF</sequence>
<dbReference type="InterPro" id="IPR006669">
    <property type="entry name" value="MgtE_transporter"/>
</dbReference>
<feature type="transmembrane region" description="Helical" evidence="9">
    <location>
        <begin position="341"/>
        <end position="371"/>
    </location>
</feature>
<proteinExistence type="inferred from homology"/>
<dbReference type="SUPFAM" id="SSF54631">
    <property type="entry name" value="CBS-domain pair"/>
    <property type="match status" value="1"/>
</dbReference>
<reference evidence="11" key="1">
    <citation type="journal article" date="2014" name="Int. J. Syst. Evol. Microbiol.">
        <title>Complete genome sequence of Corynebacterium casei LMG S-19264T (=DSM 44701T), isolated from a smear-ripened cheese.</title>
        <authorList>
            <consortium name="US DOE Joint Genome Institute (JGI-PGF)"/>
            <person name="Walter F."/>
            <person name="Albersmeier A."/>
            <person name="Kalinowski J."/>
            <person name="Ruckert C."/>
        </authorList>
    </citation>
    <scope>NUCLEOTIDE SEQUENCE</scope>
    <source>
        <strain evidence="11">JCM 13919</strain>
    </source>
</reference>
<dbReference type="Gene3D" id="3.10.580.10">
    <property type="entry name" value="CBS-domain"/>
    <property type="match status" value="1"/>
</dbReference>
<evidence type="ECO:0000313" key="12">
    <source>
        <dbReference type="Proteomes" id="UP000630149"/>
    </source>
</evidence>
<feature type="domain" description="CBS" evidence="10">
    <location>
        <begin position="127"/>
        <end position="189"/>
    </location>
</feature>
<evidence type="ECO:0000313" key="11">
    <source>
        <dbReference type="EMBL" id="GGI90114.1"/>
    </source>
</evidence>
<dbReference type="InterPro" id="IPR038076">
    <property type="entry name" value="MgtE_N_sf"/>
</dbReference>
<evidence type="ECO:0000256" key="8">
    <source>
        <dbReference type="PROSITE-ProRule" id="PRU00703"/>
    </source>
</evidence>
<keyword evidence="5 9" id="KW-0460">Magnesium</keyword>
<keyword evidence="6 9" id="KW-1133">Transmembrane helix</keyword>
<dbReference type="Pfam" id="PF00571">
    <property type="entry name" value="CBS"/>
    <property type="match status" value="2"/>
</dbReference>
<evidence type="ECO:0000256" key="4">
    <source>
        <dbReference type="ARBA" id="ARBA00022692"/>
    </source>
</evidence>
<dbReference type="CDD" id="cd04606">
    <property type="entry name" value="CBS_pair_Mg_transporter"/>
    <property type="match status" value="1"/>
</dbReference>
<dbReference type="EMBL" id="BMOB01000008">
    <property type="protein sequence ID" value="GGI90114.1"/>
    <property type="molecule type" value="Genomic_DNA"/>
</dbReference>
<dbReference type="InterPro" id="IPR000644">
    <property type="entry name" value="CBS_dom"/>
</dbReference>
<feature type="transmembrane region" description="Helical" evidence="9">
    <location>
        <begin position="302"/>
        <end position="321"/>
    </location>
</feature>
<comment type="function">
    <text evidence="9">Acts as a magnesium transporter.</text>
</comment>
<keyword evidence="9" id="KW-0479">Metal-binding</keyword>
<dbReference type="GO" id="GO:0015095">
    <property type="term" value="F:magnesium ion transmembrane transporter activity"/>
    <property type="evidence" value="ECO:0007669"/>
    <property type="project" value="UniProtKB-UniRule"/>
</dbReference>
<dbReference type="InterPro" id="IPR006668">
    <property type="entry name" value="Mg_transptr_MgtE_intracell_dom"/>
</dbReference>
<keyword evidence="7 9" id="KW-0472">Membrane</keyword>
<evidence type="ECO:0000256" key="3">
    <source>
        <dbReference type="ARBA" id="ARBA00022448"/>
    </source>
</evidence>
<dbReference type="SMART" id="SM00924">
    <property type="entry name" value="MgtE_N"/>
    <property type="match status" value="1"/>
</dbReference>
<dbReference type="PANTHER" id="PTHR43773:SF1">
    <property type="entry name" value="MAGNESIUM TRANSPORTER MGTE"/>
    <property type="match status" value="1"/>
</dbReference>
<dbReference type="SUPFAM" id="SSF161093">
    <property type="entry name" value="MgtE membrane domain-like"/>
    <property type="match status" value="1"/>
</dbReference>
<dbReference type="InterPro" id="IPR046342">
    <property type="entry name" value="CBS_dom_sf"/>
</dbReference>
<dbReference type="GO" id="GO:0005886">
    <property type="term" value="C:plasma membrane"/>
    <property type="evidence" value="ECO:0007669"/>
    <property type="project" value="UniProtKB-SubCell"/>
</dbReference>
<reference evidence="11" key="2">
    <citation type="submission" date="2020-09" db="EMBL/GenBank/DDBJ databases">
        <authorList>
            <person name="Sun Q."/>
            <person name="Ohkuma M."/>
        </authorList>
    </citation>
    <scope>NUCLEOTIDE SEQUENCE</scope>
    <source>
        <strain evidence="11">JCM 13919</strain>
    </source>
</reference>
<dbReference type="SUPFAM" id="SSF158791">
    <property type="entry name" value="MgtE N-terminal domain-like"/>
    <property type="match status" value="1"/>
</dbReference>
<protein>
    <recommendedName>
        <fullName evidence="9">Magnesium transporter MgtE</fullName>
    </recommendedName>
</protein>
<evidence type="ECO:0000256" key="7">
    <source>
        <dbReference type="ARBA" id="ARBA00023136"/>
    </source>
</evidence>
<dbReference type="NCBIfam" id="TIGR00400">
    <property type="entry name" value="mgtE"/>
    <property type="match status" value="1"/>
</dbReference>
<feature type="transmembrane region" description="Helical" evidence="9">
    <location>
        <begin position="413"/>
        <end position="436"/>
    </location>
</feature>
<dbReference type="Pfam" id="PF03448">
    <property type="entry name" value="MgtE_N"/>
    <property type="match status" value="1"/>
</dbReference>
<keyword evidence="8" id="KW-0129">CBS domain</keyword>
<comment type="similarity">
    <text evidence="2 9">Belongs to the SLC41A transporter family.</text>
</comment>
<gene>
    <name evidence="11" type="ORF">GCM10007966_18580</name>
</gene>
<dbReference type="Gene3D" id="1.10.357.20">
    <property type="entry name" value="SLC41 divalent cation transporters, integral membrane domain"/>
    <property type="match status" value="1"/>
</dbReference>
<dbReference type="RefSeq" id="WP_131777062.1">
    <property type="nucleotide sequence ID" value="NZ_BMOB01000008.1"/>
</dbReference>
<evidence type="ECO:0000256" key="6">
    <source>
        <dbReference type="ARBA" id="ARBA00022989"/>
    </source>
</evidence>
<dbReference type="Proteomes" id="UP000630149">
    <property type="component" value="Unassembled WGS sequence"/>
</dbReference>
<name>A0A917JYA0_9GAMM</name>
<feature type="transmembrane region" description="Helical" evidence="9">
    <location>
        <begin position="378"/>
        <end position="401"/>
    </location>
</feature>
<evidence type="ECO:0000256" key="1">
    <source>
        <dbReference type="ARBA" id="ARBA00004141"/>
    </source>
</evidence>
<keyword evidence="9" id="KW-1003">Cell membrane</keyword>
<organism evidence="11 12">
    <name type="scientific">Legionella impletisoli</name>
    <dbReference type="NCBI Taxonomy" id="343510"/>
    <lineage>
        <taxon>Bacteria</taxon>
        <taxon>Pseudomonadati</taxon>
        <taxon>Pseudomonadota</taxon>
        <taxon>Gammaproteobacteria</taxon>
        <taxon>Legionellales</taxon>
        <taxon>Legionellaceae</taxon>
        <taxon>Legionella</taxon>
    </lineage>
</organism>
<comment type="subcellular location">
    <subcellularLocation>
        <location evidence="9">Cell membrane</location>
        <topology evidence="9">Multi-pass membrane protein</topology>
    </subcellularLocation>
    <subcellularLocation>
        <location evidence="1">Membrane</location>
        <topology evidence="1">Multi-pass membrane protein</topology>
    </subcellularLocation>
</comment>
<dbReference type="AlphaFoldDB" id="A0A917JYA0"/>
<dbReference type="GO" id="GO:0046872">
    <property type="term" value="F:metal ion binding"/>
    <property type="evidence" value="ECO:0007669"/>
    <property type="project" value="UniProtKB-KW"/>
</dbReference>
<dbReference type="PROSITE" id="PS51371">
    <property type="entry name" value="CBS"/>
    <property type="match status" value="2"/>
</dbReference>
<dbReference type="Gene3D" id="1.25.60.10">
    <property type="entry name" value="MgtE N-terminal domain-like"/>
    <property type="match status" value="1"/>
</dbReference>
<dbReference type="PANTHER" id="PTHR43773">
    <property type="entry name" value="MAGNESIUM TRANSPORTER MGTE"/>
    <property type="match status" value="1"/>
</dbReference>
<dbReference type="OrthoDB" id="9790355at2"/>
<comment type="caution">
    <text evidence="11">The sequence shown here is derived from an EMBL/GenBank/DDBJ whole genome shotgun (WGS) entry which is preliminary data.</text>
</comment>
<feature type="transmembrane region" description="Helical" evidence="9">
    <location>
        <begin position="275"/>
        <end position="295"/>
    </location>
</feature>
<dbReference type="InterPro" id="IPR036739">
    <property type="entry name" value="SLC41_membr_dom_sf"/>
</dbReference>
<evidence type="ECO:0000256" key="9">
    <source>
        <dbReference type="RuleBase" id="RU362011"/>
    </source>
</evidence>
<comment type="subunit">
    <text evidence="9">Homodimer.</text>
</comment>
<evidence type="ECO:0000256" key="5">
    <source>
        <dbReference type="ARBA" id="ARBA00022842"/>
    </source>
</evidence>
<keyword evidence="4 9" id="KW-0812">Transmembrane</keyword>
<dbReference type="Pfam" id="PF01769">
    <property type="entry name" value="MgtE"/>
    <property type="match status" value="1"/>
</dbReference>
<accession>A0A917JYA0</accession>
<evidence type="ECO:0000259" key="10">
    <source>
        <dbReference type="PROSITE" id="PS51371"/>
    </source>
</evidence>
<feature type="domain" description="CBS" evidence="10">
    <location>
        <begin position="191"/>
        <end position="247"/>
    </location>
</feature>